<dbReference type="Gene3D" id="3.20.20.80">
    <property type="entry name" value="Glycosidases"/>
    <property type="match status" value="1"/>
</dbReference>
<keyword evidence="5 8" id="KW-0472">Membrane</keyword>
<dbReference type="Pfam" id="PF02826">
    <property type="entry name" value="2-Hacid_dh_C"/>
    <property type="match status" value="1"/>
</dbReference>
<evidence type="ECO:0000256" key="8">
    <source>
        <dbReference type="SAM" id="Phobius"/>
    </source>
</evidence>
<dbReference type="GO" id="GO:0016616">
    <property type="term" value="F:oxidoreductase activity, acting on the CH-OH group of donors, NAD or NADP as acceptor"/>
    <property type="evidence" value="ECO:0007669"/>
    <property type="project" value="InterPro"/>
</dbReference>
<dbReference type="GO" id="GO:0051287">
    <property type="term" value="F:NAD binding"/>
    <property type="evidence" value="ECO:0007669"/>
    <property type="project" value="InterPro"/>
</dbReference>
<evidence type="ECO:0000256" key="1">
    <source>
        <dbReference type="ARBA" id="ARBA00004141"/>
    </source>
</evidence>
<dbReference type="PANTHER" id="PTHR10353">
    <property type="entry name" value="GLYCOSYL HYDROLASE"/>
    <property type="match status" value="1"/>
</dbReference>
<evidence type="ECO:0000256" key="5">
    <source>
        <dbReference type="ARBA" id="ARBA00023136"/>
    </source>
</evidence>
<dbReference type="InterPro" id="IPR001360">
    <property type="entry name" value="Glyco_hydro_1"/>
</dbReference>
<dbReference type="GO" id="GO:0008422">
    <property type="term" value="F:beta-glucosidase activity"/>
    <property type="evidence" value="ECO:0007669"/>
    <property type="project" value="TreeGrafter"/>
</dbReference>
<dbReference type="InterPro" id="IPR017853">
    <property type="entry name" value="GH"/>
</dbReference>
<organism evidence="10">
    <name type="scientific">Menopon gallinae</name>
    <name type="common">poultry shaft louse</name>
    <dbReference type="NCBI Taxonomy" id="328185"/>
    <lineage>
        <taxon>Eukaryota</taxon>
        <taxon>Metazoa</taxon>
        <taxon>Ecdysozoa</taxon>
        <taxon>Arthropoda</taxon>
        <taxon>Hexapoda</taxon>
        <taxon>Insecta</taxon>
        <taxon>Pterygota</taxon>
        <taxon>Neoptera</taxon>
        <taxon>Paraneoptera</taxon>
        <taxon>Psocodea</taxon>
        <taxon>Troctomorpha</taxon>
        <taxon>Phthiraptera</taxon>
        <taxon>Amblycera</taxon>
        <taxon>Menoponidae</taxon>
        <taxon>Menopon</taxon>
    </lineage>
</organism>
<dbReference type="SUPFAM" id="SSF51445">
    <property type="entry name" value="(Trans)glycosidases"/>
    <property type="match status" value="1"/>
</dbReference>
<evidence type="ECO:0000256" key="3">
    <source>
        <dbReference type="ARBA" id="ARBA00022989"/>
    </source>
</evidence>
<dbReference type="SUPFAM" id="SSF51735">
    <property type="entry name" value="NAD(P)-binding Rossmann-fold domains"/>
    <property type="match status" value="1"/>
</dbReference>
<proteinExistence type="inferred from homology"/>
<dbReference type="InterPro" id="IPR023271">
    <property type="entry name" value="Aquaporin-like"/>
</dbReference>
<dbReference type="GO" id="GO:0016020">
    <property type="term" value="C:membrane"/>
    <property type="evidence" value="ECO:0007669"/>
    <property type="project" value="UniProtKB-SubCell"/>
</dbReference>
<comment type="subcellular location">
    <subcellularLocation>
        <location evidence="1">Membrane</location>
        <topology evidence="1">Multi-pass membrane protein</topology>
    </subcellularLocation>
</comment>
<feature type="active site" description="Nucleophile" evidence="6">
    <location>
        <position position="571"/>
    </location>
</feature>
<dbReference type="GO" id="GO:0016052">
    <property type="term" value="P:carbohydrate catabolic process"/>
    <property type="evidence" value="ECO:0007669"/>
    <property type="project" value="TreeGrafter"/>
</dbReference>
<dbReference type="AlphaFoldDB" id="A0AAW2H922"/>
<dbReference type="PRINTS" id="PR00131">
    <property type="entry name" value="GLHYDRLASE1"/>
</dbReference>
<gene>
    <name evidence="10" type="ORF">PYX00_011913</name>
</gene>
<evidence type="ECO:0000313" key="10">
    <source>
        <dbReference type="EMBL" id="KAL0266196.1"/>
    </source>
</evidence>
<feature type="domain" description="D-isomer specific 2-hydroxyacid dehydrogenase NAD-binding" evidence="9">
    <location>
        <begin position="185"/>
        <end position="284"/>
    </location>
</feature>
<feature type="transmembrane region" description="Helical" evidence="8">
    <location>
        <begin position="41"/>
        <end position="65"/>
    </location>
</feature>
<dbReference type="InterPro" id="IPR018120">
    <property type="entry name" value="Glyco_hydro_1_AS"/>
</dbReference>
<dbReference type="Pfam" id="PF00232">
    <property type="entry name" value="Glyco_hydro_1"/>
    <property type="match status" value="1"/>
</dbReference>
<evidence type="ECO:0000256" key="7">
    <source>
        <dbReference type="RuleBase" id="RU003690"/>
    </source>
</evidence>
<dbReference type="InterPro" id="IPR029753">
    <property type="entry name" value="D-isomer_DH_CS"/>
</dbReference>
<comment type="caution">
    <text evidence="10">The sequence shown here is derived from an EMBL/GenBank/DDBJ whole genome shotgun (WGS) entry which is preliminary data.</text>
</comment>
<feature type="transmembrane region" description="Helical" evidence="8">
    <location>
        <begin position="86"/>
        <end position="109"/>
    </location>
</feature>
<dbReference type="Pfam" id="PF01226">
    <property type="entry name" value="Form_Nir_trans"/>
    <property type="match status" value="1"/>
</dbReference>
<keyword evidence="2 8" id="KW-0812">Transmembrane</keyword>
<comment type="similarity">
    <text evidence="7">Belongs to the glycosyl hydrolase 1 family.</text>
</comment>
<accession>A0AAW2H922</accession>
<dbReference type="GO" id="GO:0022857">
    <property type="term" value="F:transmembrane transporter activity"/>
    <property type="evidence" value="ECO:0007669"/>
    <property type="project" value="InterPro"/>
</dbReference>
<keyword evidence="3 8" id="KW-1133">Transmembrane helix</keyword>
<dbReference type="PROSITE" id="PS00670">
    <property type="entry name" value="D_2_HYDROXYACID_DH_2"/>
    <property type="match status" value="1"/>
</dbReference>
<dbReference type="PROSITE" id="PS00572">
    <property type="entry name" value="GLYCOSYL_HYDROL_F1_1"/>
    <property type="match status" value="1"/>
</dbReference>
<dbReference type="PANTHER" id="PTHR10353:SF139">
    <property type="entry name" value="6-PHOSPHO-BETA-GLUCOSIDASE GMUD"/>
    <property type="match status" value="1"/>
</dbReference>
<evidence type="ECO:0000256" key="2">
    <source>
        <dbReference type="ARBA" id="ARBA00022692"/>
    </source>
</evidence>
<evidence type="ECO:0000256" key="4">
    <source>
        <dbReference type="ARBA" id="ARBA00023002"/>
    </source>
</evidence>
<dbReference type="Gene3D" id="3.40.50.720">
    <property type="entry name" value="NAD(P)-binding Rossmann-like Domain"/>
    <property type="match status" value="3"/>
</dbReference>
<reference evidence="10" key="1">
    <citation type="journal article" date="2024" name="Gigascience">
        <title>Chromosome-level genome of the poultry shaft louse Menopon gallinae provides insight into the host-switching and adaptive evolution of parasitic lice.</title>
        <authorList>
            <person name="Xu Y."/>
            <person name="Ma L."/>
            <person name="Liu S."/>
            <person name="Liang Y."/>
            <person name="Liu Q."/>
            <person name="He Z."/>
            <person name="Tian L."/>
            <person name="Duan Y."/>
            <person name="Cai W."/>
            <person name="Li H."/>
            <person name="Song F."/>
        </authorList>
    </citation>
    <scope>NUCLEOTIDE SEQUENCE</scope>
    <source>
        <strain evidence="10">Cailab_2023a</strain>
    </source>
</reference>
<dbReference type="InterPro" id="IPR036291">
    <property type="entry name" value="NAD(P)-bd_dom_sf"/>
</dbReference>
<evidence type="ECO:0000259" key="9">
    <source>
        <dbReference type="Pfam" id="PF02826"/>
    </source>
</evidence>
<evidence type="ECO:0000256" key="6">
    <source>
        <dbReference type="PROSITE-ProRule" id="PRU10055"/>
    </source>
</evidence>
<dbReference type="EMBL" id="JARGDH010000006">
    <property type="protein sequence ID" value="KAL0266196.1"/>
    <property type="molecule type" value="Genomic_DNA"/>
</dbReference>
<sequence>MGYLPCLIAMGEASASLNPIIGNALIGLAFFNKRVKASAMLANWCATWCGNLMGTALVAYLFYLAGLTMGNDLVNNFVIATANKKLALTSLQTIISAFFCNVIISLAVWGSMAGKDIAGFNNVDLKAAEELGLPVVRVPEYSPYAVAEFAMGLLLTLNRKIHKAYNRVKDMDFSVDGLLGFDLNGKHMGVIAYDPLRNEDKAKELGFTYTSLEDIYAKSDIIALHCPLTKDNHHLINKKSIAKMKKGVYLINTSRGGLYKAEDVIEGLKSGHIGGFAADVYEKESGLFFEDCSQDPEGKPNPEAVRYYNDMLDTLIDSGVEPSLALFHFDTPACLMEKGGWENRDILALFERYAHTCFDLFGDKVTHWYTFNEPIVPILTGYVYNLMPPYLVDFQRGITVAYHTVLAHALAVKAFKAKPRKNDIGVILNIASMYPRSNNAGDVKATHIADLLFNRSFLDPCLLGRYPQELIDFLKEKDLMPNVQEGDRELIEEGKVSRLGVNYYTPMRFQVKAHLKNPEAPVMPEDFFDTYNLPGCRMNPYRGWEIFPKGLYDVLSDIRENYGNPDCIISENGMGVENEDRFRNKEGEIQDSYRIEFIRDHLKWLHKAIEEGSRCHGYYLWTFADNWSWSNAYKNRYGYVEVDLADNLKRKLKASAHWIKKVIQENGFEA</sequence>
<dbReference type="Gene3D" id="1.20.1080.10">
    <property type="entry name" value="Glycerol uptake facilitator protein"/>
    <property type="match status" value="1"/>
</dbReference>
<protein>
    <recommendedName>
        <fullName evidence="9">D-isomer specific 2-hydroxyacid dehydrogenase NAD-binding domain-containing protein</fullName>
    </recommendedName>
</protein>
<dbReference type="InterPro" id="IPR000292">
    <property type="entry name" value="For/NO2_transpt"/>
</dbReference>
<name>A0AAW2H922_9NEOP</name>
<dbReference type="GO" id="GO:0005829">
    <property type="term" value="C:cytosol"/>
    <property type="evidence" value="ECO:0007669"/>
    <property type="project" value="TreeGrafter"/>
</dbReference>
<dbReference type="InterPro" id="IPR006140">
    <property type="entry name" value="D-isomer_DH_NAD-bd"/>
</dbReference>
<keyword evidence="4" id="KW-0560">Oxidoreductase</keyword>